<evidence type="ECO:0000256" key="1">
    <source>
        <dbReference type="SAM" id="Phobius"/>
    </source>
</evidence>
<accession>A0A1I8NKQ3</accession>
<keyword evidence="3" id="KW-1185">Reference proteome</keyword>
<sequence length="55" mass="6134">MNDCCGNELRSESISNMLNVIVESKIISIEVFTAAVGILFMVVMLKNKFWSFCGT</sequence>
<keyword evidence="1" id="KW-0472">Membrane</keyword>
<dbReference type="VEuPathDB" id="VectorBase:MDOMA2_001826"/>
<dbReference type="AlphaFoldDB" id="A0A1I8NKQ3"/>
<dbReference type="VEuPathDB" id="VectorBase:MDOA016727"/>
<dbReference type="Proteomes" id="UP001652621">
    <property type="component" value="Unplaced"/>
</dbReference>
<proteinExistence type="predicted"/>
<evidence type="ECO:0000313" key="3">
    <source>
        <dbReference type="Proteomes" id="UP001652621"/>
    </source>
</evidence>
<reference evidence="4" key="2">
    <citation type="submission" date="2025-05" db="UniProtKB">
        <authorList>
            <consortium name="RefSeq"/>
        </authorList>
    </citation>
    <scope>IDENTIFICATION</scope>
    <source>
        <strain evidence="4">Aabys</strain>
        <tissue evidence="4">Whole body</tissue>
    </source>
</reference>
<evidence type="ECO:0000313" key="2">
    <source>
        <dbReference type="EnsemblMetazoa" id="MDOA016727-PA"/>
    </source>
</evidence>
<name>A0A1I8NKQ3_MUSDO</name>
<organism evidence="2">
    <name type="scientific">Musca domestica</name>
    <name type="common">House fly</name>
    <dbReference type="NCBI Taxonomy" id="7370"/>
    <lineage>
        <taxon>Eukaryota</taxon>
        <taxon>Metazoa</taxon>
        <taxon>Ecdysozoa</taxon>
        <taxon>Arthropoda</taxon>
        <taxon>Hexapoda</taxon>
        <taxon>Insecta</taxon>
        <taxon>Pterygota</taxon>
        <taxon>Neoptera</taxon>
        <taxon>Endopterygota</taxon>
        <taxon>Diptera</taxon>
        <taxon>Brachycera</taxon>
        <taxon>Muscomorpha</taxon>
        <taxon>Muscoidea</taxon>
        <taxon>Muscidae</taxon>
        <taxon>Musca</taxon>
    </lineage>
</organism>
<dbReference type="EnsemblMetazoa" id="MDOA016727-RA">
    <property type="protein sequence ID" value="MDOA016727-PA"/>
    <property type="gene ID" value="MDOA016727"/>
</dbReference>
<dbReference type="RefSeq" id="XP_058975457.1">
    <property type="nucleotide sequence ID" value="XM_059119474.1"/>
</dbReference>
<protein>
    <submittedName>
        <fullName evidence="4">Uncharacterized protein LOC105261797</fullName>
    </submittedName>
</protein>
<feature type="transmembrane region" description="Helical" evidence="1">
    <location>
        <begin position="26"/>
        <end position="45"/>
    </location>
</feature>
<reference evidence="2" key="1">
    <citation type="submission" date="2020-05" db="UniProtKB">
        <authorList>
            <consortium name="EnsemblMetazoa"/>
        </authorList>
    </citation>
    <scope>IDENTIFICATION</scope>
    <source>
        <strain evidence="2">Aabys</strain>
    </source>
</reference>
<keyword evidence="1" id="KW-0812">Transmembrane</keyword>
<gene>
    <name evidence="2" type="primary">105261797</name>
    <name evidence="4" type="synonym">LOC105261797</name>
</gene>
<evidence type="ECO:0000313" key="4">
    <source>
        <dbReference type="RefSeq" id="XP_058975457.1"/>
    </source>
</evidence>
<keyword evidence="1" id="KW-1133">Transmembrane helix</keyword>